<dbReference type="Proteomes" id="UP000030780">
    <property type="component" value="Unassembled WGS sequence"/>
</dbReference>
<name>M7WX68_ENTHI</name>
<evidence type="ECO:0000256" key="1">
    <source>
        <dbReference type="SAM" id="MobiDB-lite"/>
    </source>
</evidence>
<dbReference type="EMBL" id="KB637529">
    <property type="protein sequence ID" value="EMS15999.1"/>
    <property type="molecule type" value="Genomic_DNA"/>
</dbReference>
<dbReference type="AlphaFoldDB" id="M7WX68"/>
<protein>
    <submittedName>
        <fullName evidence="2">Uncharacterized protein</fullName>
    </submittedName>
</protein>
<accession>M7WX68</accession>
<sequence>MEVNDKDEKIRSIEANKEKLKKKIRDKEKQISKYQEIAERTREELDNTQKESKTQK</sequence>
<evidence type="ECO:0000313" key="3">
    <source>
        <dbReference type="Proteomes" id="UP000030780"/>
    </source>
</evidence>
<proteinExistence type="predicted"/>
<reference evidence="2 3" key="1">
    <citation type="submission" date="2013-01" db="EMBL/GenBank/DDBJ databases">
        <authorList>
            <person name="Inman J."/>
            <person name="Zafar N."/>
            <person name="Lorenzi H."/>
            <person name="Caler E."/>
        </authorList>
    </citation>
    <scope>NUCLEOTIDE SEQUENCE [LARGE SCALE GENOMIC DNA]</scope>
    <source>
        <strain evidence="2 3">HM-3:IMSS</strain>
    </source>
</reference>
<organism evidence="2 3">
    <name type="scientific">Entamoeba histolytica HM-3:IMSS</name>
    <dbReference type="NCBI Taxonomy" id="885315"/>
    <lineage>
        <taxon>Eukaryota</taxon>
        <taxon>Amoebozoa</taxon>
        <taxon>Evosea</taxon>
        <taxon>Archamoebae</taxon>
        <taxon>Mastigamoebida</taxon>
        <taxon>Entamoebidae</taxon>
        <taxon>Entamoeba</taxon>
    </lineage>
</organism>
<gene>
    <name evidence="2" type="ORF">KM1_105800</name>
</gene>
<feature type="region of interest" description="Disordered" evidence="1">
    <location>
        <begin position="37"/>
        <end position="56"/>
    </location>
</feature>
<dbReference type="VEuPathDB" id="AmoebaDB:KM1_105800"/>
<evidence type="ECO:0000313" key="2">
    <source>
        <dbReference type="EMBL" id="EMS15999.1"/>
    </source>
</evidence>